<sequence>MFAYSATQQSHSQATPVFYGWDHGCTRYRAGAGLATSDSPFSHPRHQPDTLWRGLLRRAWASPSVHPQLPGLLLPGTLNLQAGGSRQGLPPGASKGKPVSSEKAYRQQPLMPLNNQQHQPPRQQVTPDPVATHHPVRRNSATHTHAGRTSGTPVSPYAAHPSSRRPSVSSQHPTSGSRRPSLTSTQPQPVGIGPIRTHRPSRSRSNAHIENHHPPSTTQPAPPGPSNFALLPQKLYQGHSGHLKGYTQPSIYLQSRGCPELGVKYDRIADTRSKSHPSIWPGYEPFCKRLRTTNGEVTRDALLIFLGKLMREFLAQIQTHKAVVSKKYEVFSICRPDRTFGAINPFDTMITAIHHRGGAN</sequence>
<reference evidence="2 3" key="1">
    <citation type="journal article" date="2019" name="Nat. Ecol. Evol.">
        <title>Megaphylogeny resolves global patterns of mushroom evolution.</title>
        <authorList>
            <person name="Varga T."/>
            <person name="Krizsan K."/>
            <person name="Foldi C."/>
            <person name="Dima B."/>
            <person name="Sanchez-Garcia M."/>
            <person name="Sanchez-Ramirez S."/>
            <person name="Szollosi G.J."/>
            <person name="Szarkandi J.G."/>
            <person name="Papp V."/>
            <person name="Albert L."/>
            <person name="Andreopoulos W."/>
            <person name="Angelini C."/>
            <person name="Antonin V."/>
            <person name="Barry K.W."/>
            <person name="Bougher N.L."/>
            <person name="Buchanan P."/>
            <person name="Buyck B."/>
            <person name="Bense V."/>
            <person name="Catcheside P."/>
            <person name="Chovatia M."/>
            <person name="Cooper J."/>
            <person name="Damon W."/>
            <person name="Desjardin D."/>
            <person name="Finy P."/>
            <person name="Geml J."/>
            <person name="Haridas S."/>
            <person name="Hughes K."/>
            <person name="Justo A."/>
            <person name="Karasinski D."/>
            <person name="Kautmanova I."/>
            <person name="Kiss B."/>
            <person name="Kocsube S."/>
            <person name="Kotiranta H."/>
            <person name="LaButti K.M."/>
            <person name="Lechner B.E."/>
            <person name="Liimatainen K."/>
            <person name="Lipzen A."/>
            <person name="Lukacs Z."/>
            <person name="Mihaltcheva S."/>
            <person name="Morgado L.N."/>
            <person name="Niskanen T."/>
            <person name="Noordeloos M.E."/>
            <person name="Ohm R.A."/>
            <person name="Ortiz-Santana B."/>
            <person name="Ovrebo C."/>
            <person name="Racz N."/>
            <person name="Riley R."/>
            <person name="Savchenko A."/>
            <person name="Shiryaev A."/>
            <person name="Soop K."/>
            <person name="Spirin V."/>
            <person name="Szebenyi C."/>
            <person name="Tomsovsky M."/>
            <person name="Tulloss R.E."/>
            <person name="Uehling J."/>
            <person name="Grigoriev I.V."/>
            <person name="Vagvolgyi C."/>
            <person name="Papp T."/>
            <person name="Martin F.M."/>
            <person name="Miettinen O."/>
            <person name="Hibbett D.S."/>
            <person name="Nagy L.G."/>
        </authorList>
    </citation>
    <scope>NUCLEOTIDE SEQUENCE [LARGE SCALE GENOMIC DNA]</scope>
    <source>
        <strain evidence="2 3">CBS 309.79</strain>
    </source>
</reference>
<organism evidence="2 3">
    <name type="scientific">Pterulicium gracile</name>
    <dbReference type="NCBI Taxonomy" id="1884261"/>
    <lineage>
        <taxon>Eukaryota</taxon>
        <taxon>Fungi</taxon>
        <taxon>Dikarya</taxon>
        <taxon>Basidiomycota</taxon>
        <taxon>Agaricomycotina</taxon>
        <taxon>Agaricomycetes</taxon>
        <taxon>Agaricomycetidae</taxon>
        <taxon>Agaricales</taxon>
        <taxon>Pleurotineae</taxon>
        <taxon>Pterulaceae</taxon>
        <taxon>Pterulicium</taxon>
    </lineage>
</organism>
<feature type="compositionally biased region" description="Polar residues" evidence="1">
    <location>
        <begin position="164"/>
        <end position="188"/>
    </location>
</feature>
<protein>
    <submittedName>
        <fullName evidence="2">Uncharacterized protein</fullName>
    </submittedName>
</protein>
<proteinExistence type="predicted"/>
<accession>A0A5C3QCF0</accession>
<dbReference type="EMBL" id="ML178833">
    <property type="protein sequence ID" value="TFK99421.1"/>
    <property type="molecule type" value="Genomic_DNA"/>
</dbReference>
<evidence type="ECO:0000313" key="2">
    <source>
        <dbReference type="EMBL" id="TFK99421.1"/>
    </source>
</evidence>
<feature type="compositionally biased region" description="Polar residues" evidence="1">
    <location>
        <begin position="139"/>
        <end position="153"/>
    </location>
</feature>
<name>A0A5C3QCF0_9AGAR</name>
<dbReference type="OrthoDB" id="2639744at2759"/>
<dbReference type="Proteomes" id="UP000305067">
    <property type="component" value="Unassembled WGS sequence"/>
</dbReference>
<gene>
    <name evidence="2" type="ORF">BDV98DRAFT_657245</name>
</gene>
<evidence type="ECO:0000256" key="1">
    <source>
        <dbReference type="SAM" id="MobiDB-lite"/>
    </source>
</evidence>
<keyword evidence="3" id="KW-1185">Reference proteome</keyword>
<feature type="compositionally biased region" description="Polar residues" evidence="1">
    <location>
        <begin position="113"/>
        <end position="126"/>
    </location>
</feature>
<feature type="region of interest" description="Disordered" evidence="1">
    <location>
        <begin position="82"/>
        <end position="229"/>
    </location>
</feature>
<evidence type="ECO:0000313" key="3">
    <source>
        <dbReference type="Proteomes" id="UP000305067"/>
    </source>
</evidence>
<dbReference type="AlphaFoldDB" id="A0A5C3QCF0"/>